<organism evidence="4 5">
    <name type="scientific">Actinophytocola xinjiangensis</name>
    <dbReference type="NCBI Taxonomy" id="485602"/>
    <lineage>
        <taxon>Bacteria</taxon>
        <taxon>Bacillati</taxon>
        <taxon>Actinomycetota</taxon>
        <taxon>Actinomycetes</taxon>
        <taxon>Pseudonocardiales</taxon>
        <taxon>Pseudonocardiaceae</taxon>
    </lineage>
</organism>
<dbReference type="Proteomes" id="UP000185696">
    <property type="component" value="Unassembled WGS sequence"/>
</dbReference>
<dbReference type="OrthoDB" id="9804774at2"/>
<dbReference type="FunFam" id="3.40.50.720:FF:000084">
    <property type="entry name" value="Short-chain dehydrogenase reductase"/>
    <property type="match status" value="1"/>
</dbReference>
<dbReference type="PRINTS" id="PR00080">
    <property type="entry name" value="SDRFAMILY"/>
</dbReference>
<dbReference type="SMART" id="SM00822">
    <property type="entry name" value="PKS_KR"/>
    <property type="match status" value="1"/>
</dbReference>
<dbReference type="SUPFAM" id="SSF51735">
    <property type="entry name" value="NAD(P)-binding Rossmann-fold domains"/>
    <property type="match status" value="1"/>
</dbReference>
<dbReference type="AlphaFoldDB" id="A0A7Z0WSR8"/>
<dbReference type="EMBL" id="MSIF01000001">
    <property type="protein sequence ID" value="OLF14248.1"/>
    <property type="molecule type" value="Genomic_DNA"/>
</dbReference>
<dbReference type="PANTHER" id="PTHR42760">
    <property type="entry name" value="SHORT-CHAIN DEHYDROGENASES/REDUCTASES FAMILY MEMBER"/>
    <property type="match status" value="1"/>
</dbReference>
<dbReference type="PANTHER" id="PTHR42760:SF133">
    <property type="entry name" value="3-OXOACYL-[ACYL-CARRIER-PROTEIN] REDUCTASE"/>
    <property type="match status" value="1"/>
</dbReference>
<proteinExistence type="inferred from homology"/>
<protein>
    <submittedName>
        <fullName evidence="4">3-oxoacyl-ACP reductase</fullName>
    </submittedName>
</protein>
<evidence type="ECO:0000256" key="2">
    <source>
        <dbReference type="ARBA" id="ARBA00023002"/>
    </source>
</evidence>
<dbReference type="InterPro" id="IPR020904">
    <property type="entry name" value="Sc_DH/Rdtase_CS"/>
</dbReference>
<name>A0A7Z0WSR8_9PSEU</name>
<dbReference type="InterPro" id="IPR036291">
    <property type="entry name" value="NAD(P)-bd_dom_sf"/>
</dbReference>
<sequence>MVDLSGRVAVVTGAITGIGLATVVRLAECGASVVLSGREGEVAVKTAAGLPGRVTGTALDVTDPARTATVFRQVADEHGHLDIVVANAGVLDDALLGMIGHSSAERTLAVNVIGTLNTVQAAAKVMRRQRHGSIVTLSSVVGERGNAGQTVYAASKAAVASMTRTAAKELGTHGIRVNAVAPGLIRTAMTEHLPDHVVDTRLANTPLERWGTAEEVARTICFLASDEASFVTGQVLGVDGGMIV</sequence>
<dbReference type="Gene3D" id="3.40.50.720">
    <property type="entry name" value="NAD(P)-binding Rossmann-like Domain"/>
    <property type="match status" value="1"/>
</dbReference>
<evidence type="ECO:0000256" key="1">
    <source>
        <dbReference type="ARBA" id="ARBA00006484"/>
    </source>
</evidence>
<feature type="domain" description="Ketoreductase" evidence="3">
    <location>
        <begin position="7"/>
        <end position="183"/>
    </location>
</feature>
<dbReference type="PROSITE" id="PS00061">
    <property type="entry name" value="ADH_SHORT"/>
    <property type="match status" value="1"/>
</dbReference>
<comment type="similarity">
    <text evidence="1">Belongs to the short-chain dehydrogenases/reductases (SDR) family.</text>
</comment>
<accession>A0A7Z0WSR8</accession>
<gene>
    <name evidence="4" type="ORF">BLA60_03695</name>
</gene>
<reference evidence="4 5" key="1">
    <citation type="submission" date="2016-12" db="EMBL/GenBank/DDBJ databases">
        <title>The draft genome sequence of Actinophytocola xinjiangensis.</title>
        <authorList>
            <person name="Wang W."/>
            <person name="Yuan L."/>
        </authorList>
    </citation>
    <scope>NUCLEOTIDE SEQUENCE [LARGE SCALE GENOMIC DNA]</scope>
    <source>
        <strain evidence="4 5">CGMCC 4.4663</strain>
    </source>
</reference>
<dbReference type="RefSeq" id="WP_075131194.1">
    <property type="nucleotide sequence ID" value="NZ_MSIF01000001.1"/>
</dbReference>
<keyword evidence="2" id="KW-0560">Oxidoreductase</keyword>
<dbReference type="Pfam" id="PF13561">
    <property type="entry name" value="adh_short_C2"/>
    <property type="match status" value="1"/>
</dbReference>
<evidence type="ECO:0000313" key="5">
    <source>
        <dbReference type="Proteomes" id="UP000185696"/>
    </source>
</evidence>
<dbReference type="PRINTS" id="PR00081">
    <property type="entry name" value="GDHRDH"/>
</dbReference>
<dbReference type="InterPro" id="IPR057326">
    <property type="entry name" value="KR_dom"/>
</dbReference>
<keyword evidence="5" id="KW-1185">Reference proteome</keyword>
<dbReference type="InterPro" id="IPR002347">
    <property type="entry name" value="SDR_fam"/>
</dbReference>
<evidence type="ECO:0000259" key="3">
    <source>
        <dbReference type="SMART" id="SM00822"/>
    </source>
</evidence>
<evidence type="ECO:0000313" key="4">
    <source>
        <dbReference type="EMBL" id="OLF14248.1"/>
    </source>
</evidence>
<dbReference type="GO" id="GO:0016616">
    <property type="term" value="F:oxidoreductase activity, acting on the CH-OH group of donors, NAD or NADP as acceptor"/>
    <property type="evidence" value="ECO:0007669"/>
    <property type="project" value="TreeGrafter"/>
</dbReference>
<comment type="caution">
    <text evidence="4">The sequence shown here is derived from an EMBL/GenBank/DDBJ whole genome shotgun (WGS) entry which is preliminary data.</text>
</comment>